<sequence>MPFIKWTLEKIKYGLDEFYKTNSRYPSALEVDEYPLLPSSRQIQRIYGGLKELRKSLGLPDEDLDYTKGQIRSGVAKVIGERGKSFEKDIYALLVNKFGEIFVHQQKPFNNYKSRADFFIYAKDYKFGIDVFYPKDLHSFVCCVNIKEKTYINPDFDMIFLSINPNINQFSINKFIARRRNITSHKVMDFGEFKKYINTITPLRLL</sequence>
<comment type="caution">
    <text evidence="1">The sequence shown here is derived from an EMBL/GenBank/DDBJ whole genome shotgun (WGS) entry which is preliminary data.</text>
</comment>
<dbReference type="Proteomes" id="UP000178911">
    <property type="component" value="Unassembled WGS sequence"/>
</dbReference>
<protein>
    <submittedName>
        <fullName evidence="1">Uncharacterized protein</fullName>
    </submittedName>
</protein>
<dbReference type="EMBL" id="MGKJ01000020">
    <property type="protein sequence ID" value="OGN23298.1"/>
    <property type="molecule type" value="Genomic_DNA"/>
</dbReference>
<accession>A0A1F8GEZ4</accession>
<name>A0A1F8GEZ4_9BACT</name>
<dbReference type="STRING" id="1802695.A3A13_04220"/>
<dbReference type="AlphaFoldDB" id="A0A1F8GEZ4"/>
<evidence type="ECO:0000313" key="1">
    <source>
        <dbReference type="EMBL" id="OGN23298.1"/>
    </source>
</evidence>
<gene>
    <name evidence="1" type="ORF">A3A13_04220</name>
</gene>
<reference evidence="1 2" key="1">
    <citation type="journal article" date="2016" name="Nat. Commun.">
        <title>Thousands of microbial genomes shed light on interconnected biogeochemical processes in an aquifer system.</title>
        <authorList>
            <person name="Anantharaman K."/>
            <person name="Brown C.T."/>
            <person name="Hug L.A."/>
            <person name="Sharon I."/>
            <person name="Castelle C.J."/>
            <person name="Probst A.J."/>
            <person name="Thomas B.C."/>
            <person name="Singh A."/>
            <person name="Wilkins M.J."/>
            <person name="Karaoz U."/>
            <person name="Brodie E.L."/>
            <person name="Williams K.H."/>
            <person name="Hubbard S.S."/>
            <person name="Banfield J.F."/>
        </authorList>
    </citation>
    <scope>NUCLEOTIDE SEQUENCE [LARGE SCALE GENOMIC DNA]</scope>
</reference>
<evidence type="ECO:0000313" key="2">
    <source>
        <dbReference type="Proteomes" id="UP000178911"/>
    </source>
</evidence>
<organism evidence="1 2">
    <name type="scientific">Candidatus Yanofskybacteria bacterium RIFCSPLOWO2_01_FULL_43_22</name>
    <dbReference type="NCBI Taxonomy" id="1802695"/>
    <lineage>
        <taxon>Bacteria</taxon>
        <taxon>Candidatus Yanofskyibacteriota</taxon>
    </lineage>
</organism>
<proteinExistence type="predicted"/>